<keyword evidence="3" id="KW-0804">Transcription</keyword>
<evidence type="ECO:0000313" key="7">
    <source>
        <dbReference type="EMBL" id="RED85573.1"/>
    </source>
</evidence>
<keyword evidence="5" id="KW-0812">Transmembrane</keyword>
<dbReference type="EMBL" id="QRDZ01000004">
    <property type="protein sequence ID" value="RED85573.1"/>
    <property type="molecule type" value="Genomic_DNA"/>
</dbReference>
<dbReference type="Proteomes" id="UP000256977">
    <property type="component" value="Unassembled WGS sequence"/>
</dbReference>
<accession>A0A3D9KJ60</accession>
<dbReference type="InterPro" id="IPR009057">
    <property type="entry name" value="Homeodomain-like_sf"/>
</dbReference>
<dbReference type="Pfam" id="PF12833">
    <property type="entry name" value="HTH_18"/>
    <property type="match status" value="1"/>
</dbReference>
<dbReference type="PROSITE" id="PS01124">
    <property type="entry name" value="HTH_ARAC_FAMILY_2"/>
    <property type="match status" value="1"/>
</dbReference>
<dbReference type="PANTHER" id="PTHR43280">
    <property type="entry name" value="ARAC-FAMILY TRANSCRIPTIONAL REGULATOR"/>
    <property type="match status" value="1"/>
</dbReference>
<feature type="transmembrane region" description="Helical" evidence="5">
    <location>
        <begin position="302"/>
        <end position="320"/>
    </location>
</feature>
<dbReference type="GO" id="GO:0003700">
    <property type="term" value="F:DNA-binding transcription factor activity"/>
    <property type="evidence" value="ECO:0007669"/>
    <property type="project" value="InterPro"/>
</dbReference>
<gene>
    <name evidence="7" type="ORF">DFP98_104278</name>
</gene>
<dbReference type="SUPFAM" id="SSF46689">
    <property type="entry name" value="Homeodomain-like"/>
    <property type="match status" value="1"/>
</dbReference>
<dbReference type="OrthoDB" id="2650757at2"/>
<evidence type="ECO:0000256" key="2">
    <source>
        <dbReference type="ARBA" id="ARBA00023125"/>
    </source>
</evidence>
<dbReference type="AlphaFoldDB" id="A0A3D9KJ60"/>
<dbReference type="InterPro" id="IPR018060">
    <property type="entry name" value="HTH_AraC"/>
</dbReference>
<dbReference type="GO" id="GO:0043565">
    <property type="term" value="F:sequence-specific DNA binding"/>
    <property type="evidence" value="ECO:0007669"/>
    <property type="project" value="InterPro"/>
</dbReference>
<comment type="caution">
    <text evidence="7">The sequence shown here is derived from an EMBL/GenBank/DDBJ whole genome shotgun (WGS) entry which is preliminary data.</text>
</comment>
<sequence>MPRMPKMTRQISFMQVMKNQKIFIHILVSFIFVCLAIMLASILFLYNQFSKAAMNEIGSHTQKLLDEQSINFAAKMSNLLDYIQKTVHNEEVISYALSRDNDPFLNYQAWRKLKELKDNQPIIESIVMQNYYTGTIVDSKVGMYERSEYPDQQLLAALDQEEGFRGQRLYVRRADYYRSSLRYETDYLSFVTYFQGQASALVVNIDSNALYEYFTRERLPASSNLYILDREQRVVSSPDSAQFQQPYHLMRNSTNNRWYKDQQQMVVYSPFSFFTASGWTIVQTLPLDSVLHNLYKLRTLTYWFFSIILAITLFAVWKVSRRIYKPIKNLIEEAVHSHPSDDAIASSADLAVLSQVLRSQKQEISKFQNKLIKSTKQGKEIFIRDLLHRPTHYSASSAAALFKGYELAVSISQLVIIVFRVDNYGKFAKQFRYSDQRLIYFAICNVAQELISEVAPVETVDMKSGHIVAICEARSGTGDDFPAIARSVQNKCVELLKISLTAAVSLPIDNVNDLSSEYIQVLELTNERFKGGSGKCWVKGGDIEATESEYSYPEERERQLLSELKLGHQKQVEHHLEKFIEAILPFSYSEIRLSLLKLLLNLSKIAEQLHLALDQSSLGSLKRMEQMLDLLETKEQLVEWLHQTLSGIFQQLQLQSVAAGQNQLIALIQQVVQEHLYDPNLSTKMIADELKYSSTYIRQLFKDFSGQSLSEYITDLRLDEVKRRLTETKQSIEDIVQETGFSAVNSLYTIFKRRMGTTPSQYRRQWENDSRKELP</sequence>
<evidence type="ECO:0000256" key="4">
    <source>
        <dbReference type="SAM" id="Coils"/>
    </source>
</evidence>
<feature type="coiled-coil region" evidence="4">
    <location>
        <begin position="350"/>
        <end position="377"/>
    </location>
</feature>
<evidence type="ECO:0000256" key="5">
    <source>
        <dbReference type="SAM" id="Phobius"/>
    </source>
</evidence>
<dbReference type="RefSeq" id="WP_116059990.1">
    <property type="nucleotide sequence ID" value="NZ_QRDZ01000004.1"/>
</dbReference>
<feature type="domain" description="HTH araC/xylS-type" evidence="6">
    <location>
        <begin position="666"/>
        <end position="765"/>
    </location>
</feature>
<keyword evidence="8" id="KW-1185">Reference proteome</keyword>
<keyword evidence="2" id="KW-0238">DNA-binding</keyword>
<evidence type="ECO:0000313" key="8">
    <source>
        <dbReference type="Proteomes" id="UP000256977"/>
    </source>
</evidence>
<feature type="transmembrane region" description="Helical" evidence="5">
    <location>
        <begin position="22"/>
        <end position="46"/>
    </location>
</feature>
<evidence type="ECO:0000256" key="3">
    <source>
        <dbReference type="ARBA" id="ARBA00023163"/>
    </source>
</evidence>
<keyword evidence="5" id="KW-0472">Membrane</keyword>
<keyword evidence="4" id="KW-0175">Coiled coil</keyword>
<proteinExistence type="predicted"/>
<dbReference type="SMART" id="SM00342">
    <property type="entry name" value="HTH_ARAC"/>
    <property type="match status" value="1"/>
</dbReference>
<keyword evidence="1" id="KW-0805">Transcription regulation</keyword>
<dbReference type="Gene3D" id="1.10.10.60">
    <property type="entry name" value="Homeodomain-like"/>
    <property type="match status" value="2"/>
</dbReference>
<keyword evidence="5" id="KW-1133">Transmembrane helix</keyword>
<dbReference type="PANTHER" id="PTHR43280:SF10">
    <property type="entry name" value="REGULATORY PROTEIN POCR"/>
    <property type="match status" value="1"/>
</dbReference>
<evidence type="ECO:0000256" key="1">
    <source>
        <dbReference type="ARBA" id="ARBA00023015"/>
    </source>
</evidence>
<feature type="transmembrane region" description="Helical" evidence="5">
    <location>
        <begin position="265"/>
        <end position="282"/>
    </location>
</feature>
<organism evidence="7 8">
    <name type="scientific">Cohnella phaseoli</name>
    <dbReference type="NCBI Taxonomy" id="456490"/>
    <lineage>
        <taxon>Bacteria</taxon>
        <taxon>Bacillati</taxon>
        <taxon>Bacillota</taxon>
        <taxon>Bacilli</taxon>
        <taxon>Bacillales</taxon>
        <taxon>Paenibacillaceae</taxon>
        <taxon>Cohnella</taxon>
    </lineage>
</organism>
<evidence type="ECO:0000259" key="6">
    <source>
        <dbReference type="PROSITE" id="PS01124"/>
    </source>
</evidence>
<name>A0A3D9KJ60_9BACL</name>
<reference evidence="7 8" key="1">
    <citation type="submission" date="2018-07" db="EMBL/GenBank/DDBJ databases">
        <title>Genomic Encyclopedia of Type Strains, Phase III (KMG-III): the genomes of soil and plant-associated and newly described type strains.</title>
        <authorList>
            <person name="Whitman W."/>
        </authorList>
    </citation>
    <scope>NUCLEOTIDE SEQUENCE [LARGE SCALE GENOMIC DNA]</scope>
    <source>
        <strain evidence="7 8">CECT 7287</strain>
    </source>
</reference>
<protein>
    <submittedName>
        <fullName evidence="7">Helix-turn-helix protein</fullName>
    </submittedName>
</protein>